<dbReference type="InterPro" id="IPR011051">
    <property type="entry name" value="RmlC_Cupin_sf"/>
</dbReference>
<dbReference type="EMBL" id="BDQG01000001">
    <property type="protein sequence ID" value="GAW65910.1"/>
    <property type="molecule type" value="Genomic_DNA"/>
</dbReference>
<evidence type="ECO:0000313" key="2">
    <source>
        <dbReference type="Proteomes" id="UP000194153"/>
    </source>
</evidence>
<organism evidence="1 2">
    <name type="scientific">Geoanaerobacter pelophilus</name>
    <dbReference type="NCBI Taxonomy" id="60036"/>
    <lineage>
        <taxon>Bacteria</taxon>
        <taxon>Pseudomonadati</taxon>
        <taxon>Thermodesulfobacteriota</taxon>
        <taxon>Desulfuromonadia</taxon>
        <taxon>Geobacterales</taxon>
        <taxon>Geobacteraceae</taxon>
        <taxon>Geoanaerobacter</taxon>
    </lineage>
</organism>
<name>A0ABQ0MFN7_9BACT</name>
<reference evidence="1 2" key="1">
    <citation type="submission" date="2017-04" db="EMBL/GenBank/DDBJ databases">
        <authorList>
            <consortium name="Geobacter pelophilus Genome Sequencing"/>
            <person name="Aoyagi T."/>
            <person name="Koike H."/>
            <person name="Hori T."/>
        </authorList>
    </citation>
    <scope>NUCLEOTIDE SEQUENCE [LARGE SCALE GENOMIC DNA]</scope>
    <source>
        <strain evidence="1 2">Drf2</strain>
    </source>
</reference>
<reference evidence="2" key="2">
    <citation type="submission" date="2017-05" db="EMBL/GenBank/DDBJ databases">
        <title>Draft genome sequence of Geobacter pelophilus, a iron(III)-reducing bacteria.</title>
        <authorList>
            <person name="Aoyagi T."/>
            <person name="Koike H."/>
            <person name="Morita T."/>
            <person name="Sato Y."/>
            <person name="Habe H."/>
            <person name="Hori T."/>
        </authorList>
    </citation>
    <scope>NUCLEOTIDE SEQUENCE [LARGE SCALE GENOMIC DNA]</scope>
    <source>
        <strain evidence="2">Drf2</strain>
    </source>
</reference>
<dbReference type="Pfam" id="PF11142">
    <property type="entry name" value="DUF2917"/>
    <property type="match status" value="1"/>
</dbReference>
<evidence type="ECO:0000313" key="1">
    <source>
        <dbReference type="EMBL" id="GAW65910.1"/>
    </source>
</evidence>
<sequence length="89" mass="9692">MKYLLCKGELLAFKAGAAVEALIVTSGEAWVTNSEDTQDHCLQQGDRLAVGKGQRVVVEALQQTELTLLLRKSRGNIRITLACPREVPA</sequence>
<dbReference type="RefSeq" id="WP_085812313.1">
    <property type="nucleotide sequence ID" value="NZ_BDQG01000001.1"/>
</dbReference>
<gene>
    <name evidence="1" type="ORF">GPEL0_01r1024</name>
</gene>
<evidence type="ECO:0008006" key="3">
    <source>
        <dbReference type="Google" id="ProtNLM"/>
    </source>
</evidence>
<proteinExistence type="predicted"/>
<dbReference type="SUPFAM" id="SSF51182">
    <property type="entry name" value="RmlC-like cupins"/>
    <property type="match status" value="1"/>
</dbReference>
<dbReference type="Proteomes" id="UP000194153">
    <property type="component" value="Unassembled WGS sequence"/>
</dbReference>
<dbReference type="InterPro" id="IPR021317">
    <property type="entry name" value="DUF2917"/>
</dbReference>
<comment type="caution">
    <text evidence="1">The sequence shown here is derived from an EMBL/GenBank/DDBJ whole genome shotgun (WGS) entry which is preliminary data.</text>
</comment>
<protein>
    <recommendedName>
        <fullName evidence="3">DUF2917 domain-containing protein</fullName>
    </recommendedName>
</protein>
<keyword evidence="2" id="KW-1185">Reference proteome</keyword>
<accession>A0ABQ0MFN7</accession>